<dbReference type="InterPro" id="IPR051616">
    <property type="entry name" value="Cul2-RING_E3_ligase_SR"/>
</dbReference>
<keyword evidence="3" id="KW-1185">Reference proteome</keyword>
<dbReference type="EMBL" id="JBJJXI010000100">
    <property type="protein sequence ID" value="KAL3393232.1"/>
    <property type="molecule type" value="Genomic_DNA"/>
</dbReference>
<dbReference type="Pfam" id="PF12796">
    <property type="entry name" value="Ank_2"/>
    <property type="match status" value="1"/>
</dbReference>
<evidence type="ECO:0000313" key="3">
    <source>
        <dbReference type="Proteomes" id="UP001627154"/>
    </source>
</evidence>
<evidence type="ECO:0000313" key="2">
    <source>
        <dbReference type="EMBL" id="KAL3393232.1"/>
    </source>
</evidence>
<dbReference type="PROSITE" id="PS50088">
    <property type="entry name" value="ANK_REPEAT"/>
    <property type="match status" value="2"/>
</dbReference>
<organism evidence="2 3">
    <name type="scientific">Trichogramma kaykai</name>
    <dbReference type="NCBI Taxonomy" id="54128"/>
    <lineage>
        <taxon>Eukaryota</taxon>
        <taxon>Metazoa</taxon>
        <taxon>Ecdysozoa</taxon>
        <taxon>Arthropoda</taxon>
        <taxon>Hexapoda</taxon>
        <taxon>Insecta</taxon>
        <taxon>Pterygota</taxon>
        <taxon>Neoptera</taxon>
        <taxon>Endopterygota</taxon>
        <taxon>Hymenoptera</taxon>
        <taxon>Apocrita</taxon>
        <taxon>Proctotrupomorpha</taxon>
        <taxon>Chalcidoidea</taxon>
        <taxon>Trichogrammatidae</taxon>
        <taxon>Trichogramma</taxon>
    </lineage>
</organism>
<dbReference type="PANTHER" id="PTHR46224">
    <property type="entry name" value="ANKYRIN REPEAT FAMILY PROTEIN"/>
    <property type="match status" value="1"/>
</dbReference>
<name>A0ABD2WJE8_9HYME</name>
<feature type="repeat" description="ANK" evidence="1">
    <location>
        <begin position="247"/>
        <end position="275"/>
    </location>
</feature>
<evidence type="ECO:0000256" key="1">
    <source>
        <dbReference type="PROSITE-ProRule" id="PRU00023"/>
    </source>
</evidence>
<accession>A0ABD2WJE8</accession>
<keyword evidence="1" id="KW-0040">ANK repeat</keyword>
<dbReference type="SUPFAM" id="SSF48403">
    <property type="entry name" value="Ankyrin repeat"/>
    <property type="match status" value="1"/>
</dbReference>
<sequence length="468" mass="54966">MAQDDQKCSKQLKAMREEINWEIENERYKLLDQMHLLIENWKGQFPNLRDIFRSEEIDWLLSEASMNRDKTSNFFRLHTFTFFVINAGYKDEPKLDEDGKPLLRRTTAMHSIFKRGWKWFVDVLFRIYERFDVDYIDESGLTHFHLACMCGRYDIVEKFLVLGHDPNFMWQETGDSPLHLAVADSHDWVARSLLRHGADRNSINKNGLTPLHIICTQDEWHEFLVEIFFEVSETSHQALPLDVVDNFGQTPLQLAVANFLPDVVEILLDRGADLSGFVFPTEEQFDKSLKSFRDQNSNKLHFTANVLTITQRLEKGGCELDKSDALTIMKISAKLGLFDELKNLKKYWYDDEELVSEANKILMKPNLSLCDLIRMQPEESEKLLTYADYLKFSLSDEWFCISDSHRDACDTYLCEIMVREFFRRWTLEFFMPLTCYQLPILCCEKIIEKLKTEDLFHICLSASGQNNE</sequence>
<gene>
    <name evidence="2" type="ORF">TKK_012471</name>
</gene>
<proteinExistence type="predicted"/>
<reference evidence="2 3" key="1">
    <citation type="journal article" date="2024" name="bioRxiv">
        <title>A reference genome for Trichogramma kaykai: A tiny desert-dwelling parasitoid wasp with competing sex-ratio distorters.</title>
        <authorList>
            <person name="Culotta J."/>
            <person name="Lindsey A.R."/>
        </authorList>
    </citation>
    <scope>NUCLEOTIDE SEQUENCE [LARGE SCALE GENOMIC DNA]</scope>
    <source>
        <strain evidence="2 3">KSX58</strain>
    </source>
</reference>
<comment type="caution">
    <text evidence="2">The sequence shown here is derived from an EMBL/GenBank/DDBJ whole genome shotgun (WGS) entry which is preliminary data.</text>
</comment>
<dbReference type="InterPro" id="IPR036770">
    <property type="entry name" value="Ankyrin_rpt-contain_sf"/>
</dbReference>
<dbReference type="InterPro" id="IPR002110">
    <property type="entry name" value="Ankyrin_rpt"/>
</dbReference>
<dbReference type="PROSITE" id="PS50297">
    <property type="entry name" value="ANK_REP_REGION"/>
    <property type="match status" value="2"/>
</dbReference>
<dbReference type="Gene3D" id="1.25.40.20">
    <property type="entry name" value="Ankyrin repeat-containing domain"/>
    <property type="match status" value="2"/>
</dbReference>
<protein>
    <submittedName>
        <fullName evidence="2">Uncharacterized protein</fullName>
    </submittedName>
</protein>
<dbReference type="AlphaFoldDB" id="A0ABD2WJE8"/>
<dbReference type="PANTHER" id="PTHR46224:SF64">
    <property type="entry name" value="IQ MOTIF AND ANKYRIN REPEAT DOMAIN-CONTAINING PROTEIN 1"/>
    <property type="match status" value="1"/>
</dbReference>
<dbReference type="SMART" id="SM00248">
    <property type="entry name" value="ANK"/>
    <property type="match status" value="3"/>
</dbReference>
<dbReference type="Proteomes" id="UP001627154">
    <property type="component" value="Unassembled WGS sequence"/>
</dbReference>
<feature type="repeat" description="ANK" evidence="1">
    <location>
        <begin position="173"/>
        <end position="205"/>
    </location>
</feature>